<keyword evidence="1" id="KW-0732">Signal</keyword>
<evidence type="ECO:0000256" key="1">
    <source>
        <dbReference type="SAM" id="SignalP"/>
    </source>
</evidence>
<feature type="signal peptide" evidence="1">
    <location>
        <begin position="1"/>
        <end position="20"/>
    </location>
</feature>
<protein>
    <submittedName>
        <fullName evidence="2">Uncharacterized protein</fullName>
    </submittedName>
</protein>
<gene>
    <name evidence="2" type="ORF">K4G66_14355</name>
</gene>
<name>A0AA49PYX5_9BACT</name>
<accession>A0AA49PYX5</accession>
<evidence type="ECO:0000313" key="2">
    <source>
        <dbReference type="EMBL" id="WKN39874.1"/>
    </source>
</evidence>
<dbReference type="EMBL" id="CP120682">
    <property type="protein sequence ID" value="WKN39874.1"/>
    <property type="molecule type" value="Genomic_DNA"/>
</dbReference>
<feature type="chain" id="PRO_5041378317" evidence="1">
    <location>
        <begin position="21"/>
        <end position="215"/>
    </location>
</feature>
<organism evidence="2">
    <name type="scientific">Roseihalotalea indica</name>
    <dbReference type="NCBI Taxonomy" id="2867963"/>
    <lineage>
        <taxon>Bacteria</taxon>
        <taxon>Pseudomonadati</taxon>
        <taxon>Bacteroidota</taxon>
        <taxon>Cytophagia</taxon>
        <taxon>Cytophagales</taxon>
        <taxon>Catalimonadaceae</taxon>
        <taxon>Roseihalotalea</taxon>
    </lineage>
</organism>
<sequence>MKYYYLFFFCFFAQSTWATALPQYGFWCSGRITLENNEVLEGEISYDLKFDAIQIKKGGIVRTYTAQNINSFEMFDPIKYRHRKYVSIDHAMGEGYKRKTFFEVLADGKLTVLRKSKYVRRPRVTEDFRAPHIYLNVVCRHTYYIYKEGEFMEVDDFQGQVLPLMRSHQREIADYVQRCDLKLREIHEQMRVVNLYNQLVAIGPADELLTESVGK</sequence>
<reference evidence="2" key="2">
    <citation type="journal article" date="2024" name="Antonie Van Leeuwenhoek">
        <title>Roseihalotalea indica gen. nov., sp. nov., a halophilic Bacteroidetes from mesopelagic Southwest Indian Ocean with higher carbohydrate metabolic potential.</title>
        <authorList>
            <person name="Chen B."/>
            <person name="Zhang M."/>
            <person name="Lin D."/>
            <person name="Ye J."/>
            <person name="Tang K."/>
        </authorList>
    </citation>
    <scope>NUCLEOTIDE SEQUENCE</scope>
    <source>
        <strain evidence="2">TK19036</strain>
    </source>
</reference>
<dbReference type="AlphaFoldDB" id="A0AA49PYX5"/>
<proteinExistence type="predicted"/>
<reference evidence="2" key="1">
    <citation type="journal article" date="2023" name="Comput. Struct. Biotechnol. J.">
        <title>Discovery of a novel marine Bacteroidetes with a rich repertoire of carbohydrate-active enzymes.</title>
        <authorList>
            <person name="Chen B."/>
            <person name="Liu G."/>
            <person name="Chen Q."/>
            <person name="Wang H."/>
            <person name="Liu L."/>
            <person name="Tang K."/>
        </authorList>
    </citation>
    <scope>NUCLEOTIDE SEQUENCE</scope>
    <source>
        <strain evidence="2">TK19036</strain>
    </source>
</reference>